<gene>
    <name evidence="1" type="ORF">DNU06_02475</name>
</gene>
<comment type="caution">
    <text evidence="1">The sequence shown here is derived from an EMBL/GenBank/DDBJ whole genome shotgun (WGS) entry which is preliminary data.</text>
</comment>
<dbReference type="AlphaFoldDB" id="A0A2W1N4F7"/>
<protein>
    <submittedName>
        <fullName evidence="1">Uncharacterized protein</fullName>
    </submittedName>
</protein>
<keyword evidence="2" id="KW-1185">Reference proteome</keyword>
<name>A0A2W1N4F7_9FLAO</name>
<reference evidence="1 2" key="1">
    <citation type="submission" date="2018-06" db="EMBL/GenBank/DDBJ databases">
        <title>The draft genome sequence of Crocinitomix sp. SM1701.</title>
        <authorList>
            <person name="Zhang X."/>
        </authorList>
    </citation>
    <scope>NUCLEOTIDE SEQUENCE [LARGE SCALE GENOMIC DNA]</scope>
    <source>
        <strain evidence="1 2">SM1701</strain>
    </source>
</reference>
<organism evidence="1 2">
    <name type="scientific">Putridiphycobacter roseus</name>
    <dbReference type="NCBI Taxonomy" id="2219161"/>
    <lineage>
        <taxon>Bacteria</taxon>
        <taxon>Pseudomonadati</taxon>
        <taxon>Bacteroidota</taxon>
        <taxon>Flavobacteriia</taxon>
        <taxon>Flavobacteriales</taxon>
        <taxon>Crocinitomicaceae</taxon>
        <taxon>Putridiphycobacter</taxon>
    </lineage>
</organism>
<proteinExistence type="predicted"/>
<evidence type="ECO:0000313" key="2">
    <source>
        <dbReference type="Proteomes" id="UP000249248"/>
    </source>
</evidence>
<dbReference type="EMBL" id="QKSB01000001">
    <property type="protein sequence ID" value="PZE18714.1"/>
    <property type="molecule type" value="Genomic_DNA"/>
</dbReference>
<dbReference type="Proteomes" id="UP000249248">
    <property type="component" value="Unassembled WGS sequence"/>
</dbReference>
<evidence type="ECO:0000313" key="1">
    <source>
        <dbReference type="EMBL" id="PZE18714.1"/>
    </source>
</evidence>
<sequence>MILPFLVAYFSFHIELKLVRREVKHKIMAGIDHDELTLLKFSKSEVASALKWKHSKEFKFKGEMYDVVSKTETVDSIFFYCWWDKKETALNVRLQNLTFQLLDQQPFQKNKQKQLQHWSKQLFYTDRYIKDEFIFETQTKRNFFYDKVCLLQFYDPHIPPPKV</sequence>
<accession>A0A2W1N4F7</accession>